<organism evidence="1 2">
    <name type="scientific">Xanthomonas campestris pv. translucens</name>
    <dbReference type="NCBI Taxonomy" id="343"/>
    <lineage>
        <taxon>Bacteria</taxon>
        <taxon>Pseudomonadati</taxon>
        <taxon>Pseudomonadota</taxon>
        <taxon>Gammaproteobacteria</taxon>
        <taxon>Lysobacterales</taxon>
        <taxon>Lysobacteraceae</taxon>
        <taxon>Xanthomonas</taxon>
        <taxon>Xanthomonas translucens group</taxon>
    </lineage>
</organism>
<dbReference type="EMBL" id="LNTA01000199">
    <property type="protein sequence ID" value="KWV12587.1"/>
    <property type="molecule type" value="Genomic_DNA"/>
</dbReference>
<dbReference type="Proteomes" id="UP000055854">
    <property type="component" value="Unassembled WGS sequence"/>
</dbReference>
<sequence length="66" mass="7916">MLHHPVIYILQEAMEWLPRIWQRLHEAGEELLVAGRFVYAIPNLEMKPTRHHFVEHPFCLREGICI</sequence>
<comment type="caution">
    <text evidence="1">The sequence shown here is derived from an EMBL/GenBank/DDBJ whole genome shotgun (WGS) entry which is preliminary data.</text>
</comment>
<evidence type="ECO:0000313" key="1">
    <source>
        <dbReference type="EMBL" id="KWV12587.1"/>
    </source>
</evidence>
<gene>
    <name evidence="1" type="ORF">ATB53_05030</name>
</gene>
<accession>A0A120EWB5</accession>
<evidence type="ECO:0000313" key="2">
    <source>
        <dbReference type="Proteomes" id="UP000055854"/>
    </source>
</evidence>
<name>A0A120EWB5_XANCT</name>
<reference evidence="1 2" key="1">
    <citation type="submission" date="2015-11" db="EMBL/GenBank/DDBJ databases">
        <title>Long Read and Single Molecule DNA Sequencing Simplifies Genome Assembly and TAL Effector Gene Analysis of Xanthomonas translucens.</title>
        <authorList>
            <person name="Peng Z."/>
            <person name="Hu Y."/>
            <person name="Xie J."/>
            <person name="Potnis N."/>
            <person name="Akhunova A."/>
            <person name="Jones J."/>
            <person name="Liu Z."/>
            <person name="White F."/>
            <person name="Liu S."/>
        </authorList>
    </citation>
    <scope>NUCLEOTIDE SEQUENCE [LARGE SCALE GENOMIC DNA]</scope>
    <source>
        <strain evidence="1 2">B1</strain>
    </source>
</reference>
<dbReference type="AlphaFoldDB" id="A0A120EWB5"/>
<proteinExistence type="predicted"/>
<protein>
    <submittedName>
        <fullName evidence="1">Uncharacterized protein</fullName>
    </submittedName>
</protein>